<feature type="signal peptide" evidence="2">
    <location>
        <begin position="1"/>
        <end position="30"/>
    </location>
</feature>
<dbReference type="Proteomes" id="UP001432062">
    <property type="component" value="Chromosome"/>
</dbReference>
<reference evidence="3" key="1">
    <citation type="submission" date="2022-10" db="EMBL/GenBank/DDBJ databases">
        <title>The complete genomes of actinobacterial strains from the NBC collection.</title>
        <authorList>
            <person name="Joergensen T.S."/>
            <person name="Alvarez Arevalo M."/>
            <person name="Sterndorff E.B."/>
            <person name="Faurdal D."/>
            <person name="Vuksanovic O."/>
            <person name="Mourched A.-S."/>
            <person name="Charusanti P."/>
            <person name="Shaw S."/>
            <person name="Blin K."/>
            <person name="Weber T."/>
        </authorList>
    </citation>
    <scope>NUCLEOTIDE SEQUENCE</scope>
    <source>
        <strain evidence="3">NBC_01482</strain>
    </source>
</reference>
<evidence type="ECO:0000313" key="3">
    <source>
        <dbReference type="EMBL" id="WUV49477.1"/>
    </source>
</evidence>
<keyword evidence="1" id="KW-0812">Transmembrane</keyword>
<evidence type="ECO:0000256" key="2">
    <source>
        <dbReference type="SAM" id="SignalP"/>
    </source>
</evidence>
<evidence type="ECO:0000256" key="1">
    <source>
        <dbReference type="SAM" id="Phobius"/>
    </source>
</evidence>
<keyword evidence="1" id="KW-0472">Membrane</keyword>
<keyword evidence="4" id="KW-1185">Reference proteome</keyword>
<dbReference type="RefSeq" id="WP_327094248.1">
    <property type="nucleotide sequence ID" value="NZ_CP109149.1"/>
</dbReference>
<evidence type="ECO:0008006" key="5">
    <source>
        <dbReference type="Google" id="ProtNLM"/>
    </source>
</evidence>
<protein>
    <recommendedName>
        <fullName evidence="5">Glycine zipper domain-containing protein</fullName>
    </recommendedName>
</protein>
<dbReference type="EMBL" id="CP109441">
    <property type="protein sequence ID" value="WUV49477.1"/>
    <property type="molecule type" value="Genomic_DNA"/>
</dbReference>
<organism evidence="3 4">
    <name type="scientific">Nocardia vinacea</name>
    <dbReference type="NCBI Taxonomy" id="96468"/>
    <lineage>
        <taxon>Bacteria</taxon>
        <taxon>Bacillati</taxon>
        <taxon>Actinomycetota</taxon>
        <taxon>Actinomycetes</taxon>
        <taxon>Mycobacteriales</taxon>
        <taxon>Nocardiaceae</taxon>
        <taxon>Nocardia</taxon>
    </lineage>
</organism>
<feature type="transmembrane region" description="Helical" evidence="1">
    <location>
        <begin position="92"/>
        <end position="118"/>
    </location>
</feature>
<name>A0ABZ1Z5T8_9NOCA</name>
<proteinExistence type="predicted"/>
<evidence type="ECO:0000313" key="4">
    <source>
        <dbReference type="Proteomes" id="UP001432062"/>
    </source>
</evidence>
<gene>
    <name evidence="3" type="ORF">OG563_15435</name>
</gene>
<accession>A0ABZ1Z5T8</accession>
<keyword evidence="2" id="KW-0732">Signal</keyword>
<sequence length="129" mass="12547">MRSISRFVLTVIGALVAIALTVGFASTASAAPGEAPEPTAPVATAPIAAAAEPTPQADLIGQCLAPGDTIEVRTLVGGLLGATIGGIAGLPLFFVGAIPGLIIGGLLGVLIGSTSYAVDEGHMQQAGLC</sequence>
<feature type="chain" id="PRO_5045152411" description="Glycine zipper domain-containing protein" evidence="2">
    <location>
        <begin position="31"/>
        <end position="129"/>
    </location>
</feature>
<keyword evidence="1" id="KW-1133">Transmembrane helix</keyword>